<dbReference type="Proteomes" id="UP001519887">
    <property type="component" value="Unassembled WGS sequence"/>
</dbReference>
<accession>A0ABS7CMA7</accession>
<dbReference type="Gene3D" id="2.70.98.30">
    <property type="entry name" value="Golgi alpha-mannosidase II, domain 4"/>
    <property type="match status" value="1"/>
</dbReference>
<evidence type="ECO:0000313" key="2">
    <source>
        <dbReference type="EMBL" id="MBW7461671.1"/>
    </source>
</evidence>
<proteinExistence type="predicted"/>
<organism evidence="2 3">
    <name type="scientific">Paenibacillus sepulcri</name>
    <dbReference type="NCBI Taxonomy" id="359917"/>
    <lineage>
        <taxon>Bacteria</taxon>
        <taxon>Bacillati</taxon>
        <taxon>Bacillota</taxon>
        <taxon>Bacilli</taxon>
        <taxon>Bacillales</taxon>
        <taxon>Paenibacillaceae</taxon>
        <taxon>Paenibacillus</taxon>
    </lineage>
</organism>
<name>A0ABS7CMA7_9BACL</name>
<feature type="non-terminal residue" evidence="2">
    <location>
        <position position="168"/>
    </location>
</feature>
<reference evidence="2 3" key="1">
    <citation type="submission" date="2021-07" db="EMBL/GenBank/DDBJ databases">
        <title>Paenibacillus radiodurans sp. nov., isolated from the southeastern edge of Tengger Desert.</title>
        <authorList>
            <person name="Zhang G."/>
        </authorList>
    </citation>
    <scope>NUCLEOTIDE SEQUENCE [LARGE SCALE GENOMIC DNA]</scope>
    <source>
        <strain evidence="2 3">CCM 7311</strain>
    </source>
</reference>
<gene>
    <name evidence="2" type="ORF">K0U00_47210</name>
</gene>
<dbReference type="EMBL" id="JAHZIK010003160">
    <property type="protein sequence ID" value="MBW7461671.1"/>
    <property type="molecule type" value="Genomic_DNA"/>
</dbReference>
<dbReference type="PANTHER" id="PTHR46017:SF1">
    <property type="entry name" value="ALPHA-MANNOSIDASE 2C1"/>
    <property type="match status" value="1"/>
</dbReference>
<feature type="domain" description="Glycosyl hydrolase family 38 C-terminal" evidence="1">
    <location>
        <begin position="17"/>
        <end position="148"/>
    </location>
</feature>
<dbReference type="PANTHER" id="PTHR46017">
    <property type="entry name" value="ALPHA-MANNOSIDASE 2C1"/>
    <property type="match status" value="1"/>
</dbReference>
<evidence type="ECO:0000259" key="1">
    <source>
        <dbReference type="Pfam" id="PF07748"/>
    </source>
</evidence>
<feature type="non-terminal residue" evidence="2">
    <location>
        <position position="1"/>
    </location>
</feature>
<dbReference type="SUPFAM" id="SSF74650">
    <property type="entry name" value="Galactose mutarotase-like"/>
    <property type="match status" value="1"/>
</dbReference>
<dbReference type="InterPro" id="IPR011682">
    <property type="entry name" value="Glyco_hydro_38_C"/>
</dbReference>
<evidence type="ECO:0000313" key="3">
    <source>
        <dbReference type="Proteomes" id="UP001519887"/>
    </source>
</evidence>
<dbReference type="Pfam" id="PF07748">
    <property type="entry name" value="Glyco_hydro_38C"/>
    <property type="match status" value="1"/>
</dbReference>
<sequence length="168" mass="18830">RHTGGAPLALEETAAFSDGPAAGLILQYRYGQSTLTQKLVLTEGSRRIDFVTKVDWKESGRMLRTSFPVDVRSDSVSCEIQFGYLKRQTHRNTMWDYAKDEICAHHWVDLSEADYGVALLNDSKYGYSAAGSILDLNLLRSPSYPDPEADRAVHEFTYSLYPHGGNHV</sequence>
<keyword evidence="3" id="KW-1185">Reference proteome</keyword>
<dbReference type="InterPro" id="IPR011013">
    <property type="entry name" value="Gal_mutarotase_sf_dom"/>
</dbReference>
<protein>
    <submittedName>
        <fullName evidence="2">Alpha-mannosidase</fullName>
    </submittedName>
</protein>
<comment type="caution">
    <text evidence="2">The sequence shown here is derived from an EMBL/GenBank/DDBJ whole genome shotgun (WGS) entry which is preliminary data.</text>
</comment>